<keyword evidence="2" id="KW-1185">Reference proteome</keyword>
<gene>
    <name evidence="1" type="ORF">Poly21_28470</name>
</gene>
<comment type="caution">
    <text evidence="1">The sequence shown here is derived from an EMBL/GenBank/DDBJ whole genome shotgun (WGS) entry which is preliminary data.</text>
</comment>
<name>A0A5C6BTU4_9BACT</name>
<evidence type="ECO:0000313" key="1">
    <source>
        <dbReference type="EMBL" id="TWU15650.1"/>
    </source>
</evidence>
<accession>A0A5C6BTU4</accession>
<organism evidence="1 2">
    <name type="scientific">Allorhodopirellula heiligendammensis</name>
    <dbReference type="NCBI Taxonomy" id="2714739"/>
    <lineage>
        <taxon>Bacteria</taxon>
        <taxon>Pseudomonadati</taxon>
        <taxon>Planctomycetota</taxon>
        <taxon>Planctomycetia</taxon>
        <taxon>Pirellulales</taxon>
        <taxon>Pirellulaceae</taxon>
        <taxon>Allorhodopirellula</taxon>
    </lineage>
</organism>
<proteinExistence type="predicted"/>
<dbReference type="AlphaFoldDB" id="A0A5C6BTU4"/>
<protein>
    <submittedName>
        <fullName evidence="1">Uncharacterized protein</fullName>
    </submittedName>
</protein>
<reference evidence="1 2" key="1">
    <citation type="journal article" date="2020" name="Antonie Van Leeuwenhoek">
        <title>Rhodopirellula heiligendammensis sp. nov., Rhodopirellula pilleata sp. nov., and Rhodopirellula solitaria sp. nov. isolated from natural or artificial marine surfaces in Northern Germany and California, USA, and emended description of the genus Rhodopirellula.</title>
        <authorList>
            <person name="Kallscheuer N."/>
            <person name="Wiegand S."/>
            <person name="Jogler M."/>
            <person name="Boedeker C."/>
            <person name="Peeters S.H."/>
            <person name="Rast P."/>
            <person name="Heuer A."/>
            <person name="Jetten M.S.M."/>
            <person name="Rohde M."/>
            <person name="Jogler C."/>
        </authorList>
    </citation>
    <scope>NUCLEOTIDE SEQUENCE [LARGE SCALE GENOMIC DNA]</scope>
    <source>
        <strain evidence="1 2">Poly21</strain>
    </source>
</reference>
<dbReference type="EMBL" id="SJPU01000002">
    <property type="protein sequence ID" value="TWU15650.1"/>
    <property type="molecule type" value="Genomic_DNA"/>
</dbReference>
<sequence>MSRVSCQIQSVGNVEDGRWRYYECIKKVGRAISDAAKFAAGLTRGAGFWRITAFQLAIQLSGERLVATDLPPRMRHRGPREYRLEK</sequence>
<dbReference type="Proteomes" id="UP000319908">
    <property type="component" value="Unassembled WGS sequence"/>
</dbReference>
<evidence type="ECO:0000313" key="2">
    <source>
        <dbReference type="Proteomes" id="UP000319908"/>
    </source>
</evidence>